<dbReference type="Ensembl" id="ENSCABT00000013265.1">
    <property type="protein sequence ID" value="ENSCABP00000012096.1"/>
    <property type="gene ID" value="ENSCABG00000009060.1"/>
</dbReference>
<feature type="domain" description="C2H2-type" evidence="11">
    <location>
        <begin position="141"/>
        <end position="168"/>
    </location>
</feature>
<keyword evidence="13" id="KW-1185">Reference proteome</keyword>
<evidence type="ECO:0000256" key="4">
    <source>
        <dbReference type="ARBA" id="ARBA00022737"/>
    </source>
</evidence>
<evidence type="ECO:0000256" key="2">
    <source>
        <dbReference type="ARBA" id="ARBA00006991"/>
    </source>
</evidence>
<reference evidence="12" key="2">
    <citation type="submission" date="2025-09" db="UniProtKB">
        <authorList>
            <consortium name="Ensembl"/>
        </authorList>
    </citation>
    <scope>IDENTIFICATION</scope>
</reference>
<evidence type="ECO:0000256" key="7">
    <source>
        <dbReference type="ARBA" id="ARBA00023015"/>
    </source>
</evidence>
<evidence type="ECO:0000256" key="6">
    <source>
        <dbReference type="ARBA" id="ARBA00022833"/>
    </source>
</evidence>
<dbReference type="SUPFAM" id="SSF57667">
    <property type="entry name" value="beta-beta-alpha zinc fingers"/>
    <property type="match status" value="2"/>
</dbReference>
<proteinExistence type="inferred from homology"/>
<keyword evidence="7" id="KW-0805">Transcription regulation</keyword>
<sequence length="219" mass="23695">PGSPSPQPLDTPLLCFPPRTEIDPRSPGCQLPHSIPIPEWQQAAWGASISLVFLLQKGDHGGQAVGEGEQTRAGGQAASVRPRRYGCSVCGKAFSQSSTLIVHRRSHSGERPYACEECGRAFAQSSGLAKHRRVHTGERPHPCPECGRRFGKRSNLAVHRRAHTGERPFPCPACPKTFARRRTHSRAKGLCLPAAGDSARWEALETENPSPMPTATGTI</sequence>
<dbReference type="GO" id="GO:0005634">
    <property type="term" value="C:nucleus"/>
    <property type="evidence" value="ECO:0007669"/>
    <property type="project" value="UniProtKB-SubCell"/>
</dbReference>
<dbReference type="AlphaFoldDB" id="A0A8C0GTG7"/>
<comment type="subcellular location">
    <subcellularLocation>
        <location evidence="1">Nucleus</location>
    </subcellularLocation>
</comment>
<evidence type="ECO:0000256" key="1">
    <source>
        <dbReference type="ARBA" id="ARBA00004123"/>
    </source>
</evidence>
<keyword evidence="8" id="KW-0804">Transcription</keyword>
<dbReference type="InterPro" id="IPR013087">
    <property type="entry name" value="Znf_C2H2_type"/>
</dbReference>
<name>A0A8C0GTG7_CHEAB</name>
<dbReference type="InterPro" id="IPR036236">
    <property type="entry name" value="Znf_C2H2_sf"/>
</dbReference>
<dbReference type="SMART" id="SM00355">
    <property type="entry name" value="ZnF_C2H2"/>
    <property type="match status" value="3"/>
</dbReference>
<dbReference type="PROSITE" id="PS00028">
    <property type="entry name" value="ZINC_FINGER_C2H2_1"/>
    <property type="match status" value="3"/>
</dbReference>
<keyword evidence="3" id="KW-0479">Metal-binding</keyword>
<evidence type="ECO:0000313" key="12">
    <source>
        <dbReference type="Ensembl" id="ENSCABP00000012096.1"/>
    </source>
</evidence>
<dbReference type="PANTHER" id="PTHR23235">
    <property type="entry name" value="KRUEPPEL-LIKE TRANSCRIPTION FACTOR"/>
    <property type="match status" value="1"/>
</dbReference>
<evidence type="ECO:0000256" key="3">
    <source>
        <dbReference type="ARBA" id="ARBA00022723"/>
    </source>
</evidence>
<dbReference type="GO" id="GO:0000978">
    <property type="term" value="F:RNA polymerase II cis-regulatory region sequence-specific DNA binding"/>
    <property type="evidence" value="ECO:0007669"/>
    <property type="project" value="TreeGrafter"/>
</dbReference>
<protein>
    <recommendedName>
        <fullName evidence="11">C2H2-type domain-containing protein</fullName>
    </recommendedName>
</protein>
<dbReference type="OMA" id="IPIPEWQ"/>
<dbReference type="Proteomes" id="UP000694404">
    <property type="component" value="Unplaced"/>
</dbReference>
<dbReference type="GO" id="GO:0000981">
    <property type="term" value="F:DNA-binding transcription factor activity, RNA polymerase II-specific"/>
    <property type="evidence" value="ECO:0007669"/>
    <property type="project" value="TreeGrafter"/>
</dbReference>
<accession>A0A8C0GTG7</accession>
<dbReference type="PROSITE" id="PS50157">
    <property type="entry name" value="ZINC_FINGER_C2H2_2"/>
    <property type="match status" value="3"/>
</dbReference>
<dbReference type="GeneTree" id="ENSGT01150000286971"/>
<evidence type="ECO:0000256" key="10">
    <source>
        <dbReference type="PROSITE-ProRule" id="PRU00042"/>
    </source>
</evidence>
<comment type="similarity">
    <text evidence="2">Belongs to the krueppel C2H2-type zinc-finger protein family.</text>
</comment>
<evidence type="ECO:0000313" key="13">
    <source>
        <dbReference type="Proteomes" id="UP000694404"/>
    </source>
</evidence>
<keyword evidence="4" id="KW-0677">Repeat</keyword>
<dbReference type="Gene3D" id="3.30.160.60">
    <property type="entry name" value="Classic Zinc Finger"/>
    <property type="match status" value="4"/>
</dbReference>
<evidence type="ECO:0000256" key="9">
    <source>
        <dbReference type="ARBA" id="ARBA00023242"/>
    </source>
</evidence>
<keyword evidence="9" id="KW-0539">Nucleus</keyword>
<evidence type="ECO:0000259" key="11">
    <source>
        <dbReference type="PROSITE" id="PS50157"/>
    </source>
</evidence>
<feature type="domain" description="C2H2-type" evidence="11">
    <location>
        <begin position="113"/>
        <end position="140"/>
    </location>
</feature>
<organism evidence="12 13">
    <name type="scientific">Chelonoidis abingdonii</name>
    <name type="common">Abingdon island giant tortoise</name>
    <name type="synonym">Testudo abingdonii</name>
    <dbReference type="NCBI Taxonomy" id="106734"/>
    <lineage>
        <taxon>Eukaryota</taxon>
        <taxon>Metazoa</taxon>
        <taxon>Chordata</taxon>
        <taxon>Craniata</taxon>
        <taxon>Vertebrata</taxon>
        <taxon>Euteleostomi</taxon>
        <taxon>Archelosauria</taxon>
        <taxon>Testudinata</taxon>
        <taxon>Testudines</taxon>
        <taxon>Cryptodira</taxon>
        <taxon>Durocryptodira</taxon>
        <taxon>Testudinoidea</taxon>
        <taxon>Testudinidae</taxon>
        <taxon>Chelonoidis</taxon>
    </lineage>
</organism>
<dbReference type="FunFam" id="3.30.160.60:FF:000933">
    <property type="entry name" value="zinc finger protein 771"/>
    <property type="match status" value="1"/>
</dbReference>
<keyword evidence="5 10" id="KW-0863">Zinc-finger</keyword>
<evidence type="ECO:0000256" key="5">
    <source>
        <dbReference type="ARBA" id="ARBA00022771"/>
    </source>
</evidence>
<dbReference type="PANTHER" id="PTHR23235:SF120">
    <property type="entry name" value="KRUPPEL-LIKE FACTOR 15"/>
    <property type="match status" value="1"/>
</dbReference>
<reference evidence="12" key="1">
    <citation type="submission" date="2025-08" db="UniProtKB">
        <authorList>
            <consortium name="Ensembl"/>
        </authorList>
    </citation>
    <scope>IDENTIFICATION</scope>
</reference>
<keyword evidence="6" id="KW-0862">Zinc</keyword>
<dbReference type="FunFam" id="3.30.160.60:FF:000516">
    <property type="entry name" value="zinc finger protein 771"/>
    <property type="match status" value="1"/>
</dbReference>
<dbReference type="GO" id="GO:0008270">
    <property type="term" value="F:zinc ion binding"/>
    <property type="evidence" value="ECO:0007669"/>
    <property type="project" value="UniProtKB-KW"/>
</dbReference>
<evidence type="ECO:0000256" key="8">
    <source>
        <dbReference type="ARBA" id="ARBA00023163"/>
    </source>
</evidence>
<feature type="domain" description="C2H2-type" evidence="11">
    <location>
        <begin position="85"/>
        <end position="112"/>
    </location>
</feature>
<dbReference type="FunFam" id="3.30.160.60:FF:000478">
    <property type="entry name" value="Zinc finger protein 133"/>
    <property type="match status" value="1"/>
</dbReference>
<dbReference type="Pfam" id="PF00096">
    <property type="entry name" value="zf-C2H2"/>
    <property type="match status" value="3"/>
</dbReference>